<keyword evidence="4" id="KW-1185">Reference proteome</keyword>
<organism evidence="3 4">
    <name type="scientific">Streptomyces goshikiensis</name>
    <dbReference type="NCBI Taxonomy" id="1942"/>
    <lineage>
        <taxon>Bacteria</taxon>
        <taxon>Bacillati</taxon>
        <taxon>Actinomycetota</taxon>
        <taxon>Actinomycetes</taxon>
        <taxon>Kitasatosporales</taxon>
        <taxon>Streptomycetaceae</taxon>
        <taxon>Streptomyces</taxon>
    </lineage>
</organism>
<evidence type="ECO:0000259" key="2">
    <source>
        <dbReference type="PROSITE" id="PS50801"/>
    </source>
</evidence>
<dbReference type="InterPro" id="IPR036513">
    <property type="entry name" value="STAS_dom_sf"/>
</dbReference>
<dbReference type="CDD" id="cd07043">
    <property type="entry name" value="STAS_anti-anti-sigma_factors"/>
    <property type="match status" value="1"/>
</dbReference>
<dbReference type="Proteomes" id="UP001432075">
    <property type="component" value="Chromosome"/>
</dbReference>
<name>A0ABZ1RDE9_9ACTN</name>
<accession>A0ABZ1RDE9</accession>
<dbReference type="Gene3D" id="3.30.750.24">
    <property type="entry name" value="STAS domain"/>
    <property type="match status" value="1"/>
</dbReference>
<reference evidence="3" key="1">
    <citation type="submission" date="2022-10" db="EMBL/GenBank/DDBJ databases">
        <title>The complete genomes of actinobacterial strains from the NBC collection.</title>
        <authorList>
            <person name="Joergensen T.S."/>
            <person name="Alvarez Arevalo M."/>
            <person name="Sterndorff E.B."/>
            <person name="Faurdal D."/>
            <person name="Vuksanovic O."/>
            <person name="Mourched A.-S."/>
            <person name="Charusanti P."/>
            <person name="Shaw S."/>
            <person name="Blin K."/>
            <person name="Weber T."/>
        </authorList>
    </citation>
    <scope>NUCLEOTIDE SEQUENCE</scope>
    <source>
        <strain evidence="3">NBC_00283</strain>
    </source>
</reference>
<evidence type="ECO:0000313" key="4">
    <source>
        <dbReference type="Proteomes" id="UP001432075"/>
    </source>
</evidence>
<dbReference type="Pfam" id="PF13466">
    <property type="entry name" value="STAS_2"/>
    <property type="match status" value="1"/>
</dbReference>
<feature type="domain" description="STAS" evidence="2">
    <location>
        <begin position="14"/>
        <end position="107"/>
    </location>
</feature>
<feature type="compositionally biased region" description="Basic and acidic residues" evidence="1">
    <location>
        <begin position="114"/>
        <end position="126"/>
    </location>
</feature>
<gene>
    <name evidence="3" type="ORF">OHU17_01360</name>
</gene>
<evidence type="ECO:0000313" key="3">
    <source>
        <dbReference type="EMBL" id="WUO44554.1"/>
    </source>
</evidence>
<dbReference type="InterPro" id="IPR058548">
    <property type="entry name" value="MlaB-like_STAS"/>
</dbReference>
<feature type="region of interest" description="Disordered" evidence="1">
    <location>
        <begin position="114"/>
        <end position="157"/>
    </location>
</feature>
<dbReference type="SUPFAM" id="SSF52091">
    <property type="entry name" value="SpoIIaa-like"/>
    <property type="match status" value="1"/>
</dbReference>
<dbReference type="PROSITE" id="PS50801">
    <property type="entry name" value="STAS"/>
    <property type="match status" value="1"/>
</dbReference>
<dbReference type="RefSeq" id="WP_209522686.1">
    <property type="nucleotide sequence ID" value="NZ_CP108057.1"/>
</dbReference>
<sequence>MTPPHGFDSAQLHLVPSHRTEEGALHLEVHGFLDFDSSEGFLTAVTGHLTDIPGLRSLHLDCGGLAGIDSMGLAMLLMLHRRTTAAHVTLLLEARPPALDRMLTITGAMDHLVPRSSRETGGHAEPPRMAYRHTSEDGAPLEHPGRQPRPTVPDSRT</sequence>
<protein>
    <submittedName>
        <fullName evidence="3">STAS domain-containing protein</fullName>
    </submittedName>
</protein>
<evidence type="ECO:0000256" key="1">
    <source>
        <dbReference type="SAM" id="MobiDB-lite"/>
    </source>
</evidence>
<dbReference type="EMBL" id="CP108057">
    <property type="protein sequence ID" value="WUO44554.1"/>
    <property type="molecule type" value="Genomic_DNA"/>
</dbReference>
<proteinExistence type="predicted"/>
<dbReference type="InterPro" id="IPR002645">
    <property type="entry name" value="STAS_dom"/>
</dbReference>